<dbReference type="AlphaFoldDB" id="A0A5E4M5E8"/>
<dbReference type="EMBL" id="CABPRJ010000008">
    <property type="protein sequence ID" value="VVC25094.1"/>
    <property type="molecule type" value="Genomic_DNA"/>
</dbReference>
<accession>A0A5E4M5E8</accession>
<dbReference type="PANTHER" id="PTHR36688:SF1">
    <property type="entry name" value="ENDONUCLEASE_EXONUCLEASE_PHOSPHATASE DOMAIN-CONTAINING PROTEIN"/>
    <property type="match status" value="1"/>
</dbReference>
<dbReference type="PANTHER" id="PTHR36688">
    <property type="entry name" value="ENDO/EXONUCLEASE/PHOSPHATASE DOMAIN-CONTAINING PROTEIN"/>
    <property type="match status" value="1"/>
</dbReference>
<dbReference type="GO" id="GO:0071897">
    <property type="term" value="P:DNA biosynthetic process"/>
    <property type="evidence" value="ECO:0007669"/>
    <property type="project" value="UniProtKB-ARBA"/>
</dbReference>
<name>A0A5E4M5E8_9HEMI</name>
<proteinExistence type="predicted"/>
<protein>
    <recommendedName>
        <fullName evidence="3">Reverse transcriptase domain</fullName>
    </recommendedName>
</protein>
<dbReference type="InterPro" id="IPR043502">
    <property type="entry name" value="DNA/RNA_pol_sf"/>
</dbReference>
<evidence type="ECO:0000313" key="1">
    <source>
        <dbReference type="EMBL" id="VVC25094.1"/>
    </source>
</evidence>
<gene>
    <name evidence="1" type="ORF">CINCED_3A014146</name>
</gene>
<sequence>MKKLMVTLEAKTNYIIQYRNLKRVKANGLIVKKVHRVMQFNQSPWLKKYIDLNTEMRKKATNEFEKDFYKLIMNYAVFDSLMYYIETKDFYADLLKKPGLLECMDTTNLPRDHLCYVAERKKVTGLFSEEMDEKITEFCAMCVKSYLYRVDGKKQIKAKVNKDHKHNKESQRTIRLVQLNVEGLTRAKSDILGKMFKDANVLAILETHVPSDKTSRLRVPGFNMVDYKGHAKHGMATYSTEWGYRSENMDGATLSHWAALVYIWYMTLSRVLFESGLWGTTTSPDLCFVTRDNDNQPLRVSGQILPKFTKSQHKPVVIGVNFPKINNPEMPRWNLQKARGGFHQLHGKEYKPHPSHSKNYSKFVKLIKKAAVLAIPRRHRQNYIPCWSKECDSLLHEYDQSGSEVTANPLMSLLDEERRNRWLVAMEEMDYTHSSRKSWSLLRKLGAAQLSKKAGCVAANDIANTLFKTSNIKLQKTDKSEVRRKLVEELRKCEDKNEKAAGTDEILPKFLKNLGPRSISWIAKLVNKIVNTNTLPKIWRETKVIAILKPNKEATNPSNYRPISLLSTTYTFFERLILSRLQSLVEASLPIEQAGFSLPRPLISVRHHGRKGYY</sequence>
<dbReference type="OrthoDB" id="6620533at2759"/>
<evidence type="ECO:0000313" key="2">
    <source>
        <dbReference type="Proteomes" id="UP000325440"/>
    </source>
</evidence>
<dbReference type="Proteomes" id="UP000325440">
    <property type="component" value="Unassembled WGS sequence"/>
</dbReference>
<reference evidence="1 2" key="1">
    <citation type="submission" date="2019-08" db="EMBL/GenBank/DDBJ databases">
        <authorList>
            <person name="Alioto T."/>
            <person name="Alioto T."/>
            <person name="Gomez Garrido J."/>
        </authorList>
    </citation>
    <scope>NUCLEOTIDE SEQUENCE [LARGE SCALE GENOMIC DNA]</scope>
</reference>
<dbReference type="InterPro" id="IPR052560">
    <property type="entry name" value="RdDP_mobile_element"/>
</dbReference>
<dbReference type="SUPFAM" id="SSF56672">
    <property type="entry name" value="DNA/RNA polymerases"/>
    <property type="match status" value="1"/>
</dbReference>
<organism evidence="1 2">
    <name type="scientific">Cinara cedri</name>
    <dbReference type="NCBI Taxonomy" id="506608"/>
    <lineage>
        <taxon>Eukaryota</taxon>
        <taxon>Metazoa</taxon>
        <taxon>Ecdysozoa</taxon>
        <taxon>Arthropoda</taxon>
        <taxon>Hexapoda</taxon>
        <taxon>Insecta</taxon>
        <taxon>Pterygota</taxon>
        <taxon>Neoptera</taxon>
        <taxon>Paraneoptera</taxon>
        <taxon>Hemiptera</taxon>
        <taxon>Sternorrhyncha</taxon>
        <taxon>Aphidomorpha</taxon>
        <taxon>Aphidoidea</taxon>
        <taxon>Aphididae</taxon>
        <taxon>Lachninae</taxon>
        <taxon>Cinara</taxon>
    </lineage>
</organism>
<evidence type="ECO:0008006" key="3">
    <source>
        <dbReference type="Google" id="ProtNLM"/>
    </source>
</evidence>
<keyword evidence="2" id="KW-1185">Reference proteome</keyword>